<feature type="transmembrane region" description="Helical" evidence="4">
    <location>
        <begin position="416"/>
        <end position="437"/>
    </location>
</feature>
<evidence type="ECO:0000256" key="1">
    <source>
        <dbReference type="ARBA" id="ARBA00022669"/>
    </source>
</evidence>
<evidence type="ECO:0000313" key="8">
    <source>
        <dbReference type="EMBL" id="KAF7328539.1"/>
    </source>
</evidence>
<name>A0A8H6WUF2_9AGAR</name>
<proteinExistence type="predicted"/>
<keyword evidence="9" id="KW-1185">Reference proteome</keyword>
<dbReference type="GO" id="GO:0006508">
    <property type="term" value="P:proteolysis"/>
    <property type="evidence" value="ECO:0007669"/>
    <property type="project" value="UniProtKB-KW"/>
</dbReference>
<comment type="caution">
    <text evidence="8">The sequence shown here is derived from an EMBL/GenBank/DDBJ whole genome shotgun (WGS) entry which is preliminary data.</text>
</comment>
<dbReference type="EMBL" id="JACAZI010000035">
    <property type="protein sequence ID" value="KAF7328539.1"/>
    <property type="molecule type" value="Genomic_DNA"/>
</dbReference>
<dbReference type="PROSITE" id="PS50222">
    <property type="entry name" value="EF_HAND_2"/>
    <property type="match status" value="1"/>
</dbReference>
<evidence type="ECO:0000256" key="4">
    <source>
        <dbReference type="SAM" id="Phobius"/>
    </source>
</evidence>
<evidence type="ECO:0000256" key="5">
    <source>
        <dbReference type="SAM" id="SignalP"/>
    </source>
</evidence>
<accession>A0A8H6WUF2</accession>
<dbReference type="Pfam" id="PF01476">
    <property type="entry name" value="LysM"/>
    <property type="match status" value="4"/>
</dbReference>
<dbReference type="OrthoDB" id="5985073at2759"/>
<dbReference type="InterPro" id="IPR036779">
    <property type="entry name" value="LysM_dom_sf"/>
</dbReference>
<feature type="domain" description="LysM" evidence="7">
    <location>
        <begin position="211"/>
        <end position="255"/>
    </location>
</feature>
<evidence type="ECO:0000259" key="6">
    <source>
        <dbReference type="PROSITE" id="PS50222"/>
    </source>
</evidence>
<feature type="chain" id="PRO_5034866362" evidence="5">
    <location>
        <begin position="21"/>
        <end position="546"/>
    </location>
</feature>
<dbReference type="InterPro" id="IPR052210">
    <property type="entry name" value="LysM1-like"/>
</dbReference>
<dbReference type="InterPro" id="IPR002048">
    <property type="entry name" value="EF_hand_dom"/>
</dbReference>
<dbReference type="PANTHER" id="PTHR34997:SF1">
    <property type="entry name" value="PEPTIDOGLYCAN-BINDING LYSIN DOMAIN"/>
    <property type="match status" value="1"/>
</dbReference>
<dbReference type="SUPFAM" id="SSF54106">
    <property type="entry name" value="LysM domain"/>
    <property type="match status" value="4"/>
</dbReference>
<dbReference type="CDD" id="cd00118">
    <property type="entry name" value="LysM"/>
    <property type="match status" value="4"/>
</dbReference>
<dbReference type="GO" id="GO:0005509">
    <property type="term" value="F:calcium ion binding"/>
    <property type="evidence" value="ECO:0007669"/>
    <property type="project" value="InterPro"/>
</dbReference>
<evidence type="ECO:0000259" key="7">
    <source>
        <dbReference type="PROSITE" id="PS51782"/>
    </source>
</evidence>
<dbReference type="InterPro" id="IPR018247">
    <property type="entry name" value="EF_Hand_1_Ca_BS"/>
</dbReference>
<dbReference type="CDD" id="cd00051">
    <property type="entry name" value="EFh"/>
    <property type="match status" value="1"/>
</dbReference>
<sequence>MHPLWLLVLCSYGSLALVSASGLSASILQSQCGTLYTVVSGDGCFAISGVAHITQAQLSALNPDLNCATLVPGQGLCLSAPCSKTYEVQSGDWCTKIQDEQDISADDLLSLNPGFSCDELFPAQRLCIAPPLSATTTTAISTPTSLPTQTPEPLPVVPCKTQVGVAQGDTCSGLASGYSIQLGQFLAMNANIDCDNLQPGAVACVLPACGEVYRVQSGDWCAKIEEDHGLESGQLVQLNPALSCPDLAPDQLVCVESPPVAEPADPIPPTFKAWNQFPALSPGGPLTQSPLLTFFNADDPRDTIIGKTLFQLDGQHQSMFTTADMNADGYLDATEIAKLLATNPTLLQGLGDVDENLGRDKIVDYIISSVDFDNDGKISQQEYLFSVSQAQNTTNHVVEAAAEAQEKGVATLQKRFVWLLIGAFIALVGSIAVGVHMDQMEANARKKAGNLLNYIDLVYWERGKDPEPKCAAYMYYSTSCAALGNSWSSHCSEGGEKVFESSCRGLFKEGSLACGFLGCSSLCWKISTDGCDCDALKYTSEQDRVY</sequence>
<keyword evidence="1" id="KW-0147">Chitin-binding</keyword>
<keyword evidence="8" id="KW-0378">Hydrolase</keyword>
<dbReference type="PROSITE" id="PS51782">
    <property type="entry name" value="LYSM"/>
    <property type="match status" value="4"/>
</dbReference>
<dbReference type="SMART" id="SM00257">
    <property type="entry name" value="LysM"/>
    <property type="match status" value="4"/>
</dbReference>
<dbReference type="InterPro" id="IPR011992">
    <property type="entry name" value="EF-hand-dom_pair"/>
</dbReference>
<reference evidence="8" key="1">
    <citation type="submission" date="2020-05" db="EMBL/GenBank/DDBJ databases">
        <title>Mycena genomes resolve the evolution of fungal bioluminescence.</title>
        <authorList>
            <person name="Tsai I.J."/>
        </authorList>
    </citation>
    <scope>NUCLEOTIDE SEQUENCE</scope>
    <source>
        <strain evidence="8">CCC161011</strain>
    </source>
</reference>
<gene>
    <name evidence="8" type="ORF">MVEN_02541500</name>
</gene>
<dbReference type="Gene3D" id="1.10.238.10">
    <property type="entry name" value="EF-hand"/>
    <property type="match status" value="1"/>
</dbReference>
<feature type="domain" description="LysM" evidence="7">
    <location>
        <begin position="84"/>
        <end position="128"/>
    </location>
</feature>
<evidence type="ECO:0000256" key="2">
    <source>
        <dbReference type="ARBA" id="ARBA00022837"/>
    </source>
</evidence>
<dbReference type="Gene3D" id="3.10.350.10">
    <property type="entry name" value="LysM domain"/>
    <property type="match status" value="4"/>
</dbReference>
<keyword evidence="5" id="KW-0732">Signal</keyword>
<keyword evidence="4" id="KW-1133">Transmembrane helix</keyword>
<dbReference type="GO" id="GO:0008061">
    <property type="term" value="F:chitin binding"/>
    <property type="evidence" value="ECO:0007669"/>
    <property type="project" value="UniProtKB-KW"/>
</dbReference>
<evidence type="ECO:0000313" key="9">
    <source>
        <dbReference type="Proteomes" id="UP000620124"/>
    </source>
</evidence>
<dbReference type="GO" id="GO:0008233">
    <property type="term" value="F:peptidase activity"/>
    <property type="evidence" value="ECO:0007669"/>
    <property type="project" value="UniProtKB-KW"/>
</dbReference>
<protein>
    <submittedName>
        <fullName evidence="8">Papain family cysteine protease domain protein</fullName>
    </submittedName>
</protein>
<organism evidence="8 9">
    <name type="scientific">Mycena venus</name>
    <dbReference type="NCBI Taxonomy" id="2733690"/>
    <lineage>
        <taxon>Eukaryota</taxon>
        <taxon>Fungi</taxon>
        <taxon>Dikarya</taxon>
        <taxon>Basidiomycota</taxon>
        <taxon>Agaricomycotina</taxon>
        <taxon>Agaricomycetes</taxon>
        <taxon>Agaricomycetidae</taxon>
        <taxon>Agaricales</taxon>
        <taxon>Marasmiineae</taxon>
        <taxon>Mycenaceae</taxon>
        <taxon>Mycena</taxon>
    </lineage>
</organism>
<keyword evidence="3" id="KW-0843">Virulence</keyword>
<keyword evidence="8" id="KW-0645">Protease</keyword>
<feature type="domain" description="EF-hand" evidence="6">
    <location>
        <begin position="358"/>
        <end position="393"/>
    </location>
</feature>
<feature type="domain" description="LysM" evidence="7">
    <location>
        <begin position="34"/>
        <end position="78"/>
    </location>
</feature>
<dbReference type="SUPFAM" id="SSF47473">
    <property type="entry name" value="EF-hand"/>
    <property type="match status" value="1"/>
</dbReference>
<dbReference type="AlphaFoldDB" id="A0A8H6WUF2"/>
<dbReference type="PROSITE" id="PS00018">
    <property type="entry name" value="EF_HAND_1"/>
    <property type="match status" value="2"/>
</dbReference>
<keyword evidence="4" id="KW-0812">Transmembrane</keyword>
<dbReference type="SMART" id="SM00054">
    <property type="entry name" value="EFh"/>
    <property type="match status" value="2"/>
</dbReference>
<dbReference type="Pfam" id="PF13499">
    <property type="entry name" value="EF-hand_7"/>
    <property type="match status" value="1"/>
</dbReference>
<keyword evidence="2" id="KW-0106">Calcium</keyword>
<dbReference type="InterPro" id="IPR018392">
    <property type="entry name" value="LysM"/>
</dbReference>
<keyword evidence="4" id="KW-0472">Membrane</keyword>
<evidence type="ECO:0000256" key="3">
    <source>
        <dbReference type="ARBA" id="ARBA00023026"/>
    </source>
</evidence>
<feature type="domain" description="LysM" evidence="7">
    <location>
        <begin position="161"/>
        <end position="205"/>
    </location>
</feature>
<feature type="signal peptide" evidence="5">
    <location>
        <begin position="1"/>
        <end position="20"/>
    </location>
</feature>
<dbReference type="PANTHER" id="PTHR34997">
    <property type="entry name" value="AM15"/>
    <property type="match status" value="1"/>
</dbReference>
<dbReference type="Proteomes" id="UP000620124">
    <property type="component" value="Unassembled WGS sequence"/>
</dbReference>